<comment type="caution">
    <text evidence="3">The sequence shown here is derived from an EMBL/GenBank/DDBJ whole genome shotgun (WGS) entry which is preliminary data.</text>
</comment>
<dbReference type="Proteomes" id="UP000439986">
    <property type="component" value="Unassembled WGS sequence"/>
</dbReference>
<gene>
    <name evidence="3" type="ORF">GJ698_10730</name>
</gene>
<dbReference type="GO" id="GO:0003985">
    <property type="term" value="F:acetyl-CoA C-acetyltransferase activity"/>
    <property type="evidence" value="ECO:0007669"/>
    <property type="project" value="UniProtKB-EC"/>
</dbReference>
<dbReference type="Pfam" id="PF00108">
    <property type="entry name" value="Thiolase_N"/>
    <property type="match status" value="1"/>
</dbReference>
<dbReference type="Gene3D" id="3.40.47.10">
    <property type="match status" value="2"/>
</dbReference>
<feature type="domain" description="Thiolase N-terminal" evidence="2">
    <location>
        <begin position="5"/>
        <end position="225"/>
    </location>
</feature>
<evidence type="ECO:0000259" key="2">
    <source>
        <dbReference type="Pfam" id="PF00108"/>
    </source>
</evidence>
<dbReference type="PANTHER" id="PTHR43365">
    <property type="entry name" value="BLR7806 PROTEIN"/>
    <property type="match status" value="1"/>
</dbReference>
<dbReference type="InterPro" id="IPR020615">
    <property type="entry name" value="Thiolase_acyl_enz_int_AS"/>
</dbReference>
<dbReference type="EC" id="2.3.1.9" evidence="3"/>
<dbReference type="PROSITE" id="PS00098">
    <property type="entry name" value="THIOLASE_1"/>
    <property type="match status" value="1"/>
</dbReference>
<sequence length="276" mass="29088">MSDAYIYEAIRTPRGRGTHDGSLHSVKPVSLVTGLLHELRERHQIDTALIDDLVLGCVTPVGDQGADLARIAALAAGWDWKVAGVQLNRFCASGLEAVNLAAQKVRSGWEDLIVAGGVESMSRVPEGADGGAWSLDPDTSLRTGFMPQGVAADLVATLDDSQREQLDAYALRSQLRAAAARADGRFRSVVPVRDQNGVLILEEDELVKPSTSMQTLEGLKPAFAAMAETGFASLALRKYQQLDGLRHLHTAGNSAPAADGAALALIGSKAAGARLG</sequence>
<evidence type="ECO:0000313" key="3">
    <source>
        <dbReference type="EMBL" id="MRW84560.1"/>
    </source>
</evidence>
<accession>A0A844DA97</accession>
<evidence type="ECO:0000256" key="1">
    <source>
        <dbReference type="ARBA" id="ARBA00022679"/>
    </source>
</evidence>
<organism evidence="3 4">
    <name type="scientific">Duganella aquatilis</name>
    <dbReference type="NCBI Taxonomy" id="2666082"/>
    <lineage>
        <taxon>Bacteria</taxon>
        <taxon>Pseudomonadati</taxon>
        <taxon>Pseudomonadota</taxon>
        <taxon>Betaproteobacteria</taxon>
        <taxon>Burkholderiales</taxon>
        <taxon>Oxalobacteraceae</taxon>
        <taxon>Telluria group</taxon>
        <taxon>Duganella</taxon>
    </lineage>
</organism>
<proteinExistence type="predicted"/>
<dbReference type="PANTHER" id="PTHR43365:SF1">
    <property type="entry name" value="ACETYL-COA C-ACYLTRANSFERASE"/>
    <property type="match status" value="1"/>
</dbReference>
<dbReference type="RefSeq" id="WP_154357621.1">
    <property type="nucleotide sequence ID" value="NZ_WKJL01000006.1"/>
</dbReference>
<evidence type="ECO:0000313" key="4">
    <source>
        <dbReference type="Proteomes" id="UP000439986"/>
    </source>
</evidence>
<keyword evidence="4" id="KW-1185">Reference proteome</keyword>
<feature type="non-terminal residue" evidence="3">
    <location>
        <position position="276"/>
    </location>
</feature>
<keyword evidence="3" id="KW-0012">Acyltransferase</keyword>
<dbReference type="InterPro" id="IPR020616">
    <property type="entry name" value="Thiolase_N"/>
</dbReference>
<dbReference type="EMBL" id="WKJL01000006">
    <property type="protein sequence ID" value="MRW84560.1"/>
    <property type="molecule type" value="Genomic_DNA"/>
</dbReference>
<dbReference type="InterPro" id="IPR016039">
    <property type="entry name" value="Thiolase-like"/>
</dbReference>
<reference evidence="3 4" key="1">
    <citation type="submission" date="2019-11" db="EMBL/GenBank/DDBJ databases">
        <title>Novel species isolated from a subtropical stream in China.</title>
        <authorList>
            <person name="Lu H."/>
        </authorList>
    </citation>
    <scope>NUCLEOTIDE SEQUENCE [LARGE SCALE GENOMIC DNA]</scope>
    <source>
        <strain evidence="3 4">FT26W</strain>
    </source>
</reference>
<keyword evidence="1 3" id="KW-0808">Transferase</keyword>
<name>A0A844DA97_9BURK</name>
<dbReference type="SUPFAM" id="SSF53901">
    <property type="entry name" value="Thiolase-like"/>
    <property type="match status" value="1"/>
</dbReference>
<protein>
    <submittedName>
        <fullName evidence="3">Acetyl-CoA C-acyltransferase</fullName>
        <ecNumber evidence="3">2.3.1.9</ecNumber>
    </submittedName>
</protein>
<dbReference type="AlphaFoldDB" id="A0A844DA97"/>